<dbReference type="PANTHER" id="PTHR43736:SF1">
    <property type="entry name" value="DIHYDRONEOPTERIN TRIPHOSPHATE DIPHOSPHATASE"/>
    <property type="match status" value="1"/>
</dbReference>
<organism evidence="5 6">
    <name type="scientific">Sedimentitalea arenosa</name>
    <dbReference type="NCBI Taxonomy" id="2798803"/>
    <lineage>
        <taxon>Bacteria</taxon>
        <taxon>Pseudomonadati</taxon>
        <taxon>Pseudomonadota</taxon>
        <taxon>Alphaproteobacteria</taxon>
        <taxon>Rhodobacterales</taxon>
        <taxon>Paracoccaceae</taxon>
        <taxon>Sedimentitalea</taxon>
    </lineage>
</organism>
<dbReference type="InterPro" id="IPR020476">
    <property type="entry name" value="Nudix_hydrolase"/>
</dbReference>
<sequence>MTLSAPRLGAIAVLFDGENVLLARRRNPPDAGLWGFPGGHVELGESALDAAAREVFEETGITAEPLEYLTNIDVVRHGAEGRVTVHYLLAAVLCRYVRGTPMPADDVTEATWVPLARLRAGGLVTSDRVLPLAEQALLRLQARRD</sequence>
<comment type="cofactor">
    <cofactor evidence="1">
        <name>Mg(2+)</name>
        <dbReference type="ChEBI" id="CHEBI:18420"/>
    </cofactor>
</comment>
<dbReference type="PROSITE" id="PS51462">
    <property type="entry name" value="NUDIX"/>
    <property type="match status" value="1"/>
</dbReference>
<dbReference type="Pfam" id="PF00293">
    <property type="entry name" value="NUDIX"/>
    <property type="match status" value="1"/>
</dbReference>
<keyword evidence="6" id="KW-1185">Reference proteome</keyword>
<dbReference type="PRINTS" id="PR00502">
    <property type="entry name" value="NUDIXFAMILY"/>
</dbReference>
<dbReference type="PROSITE" id="PS00893">
    <property type="entry name" value="NUDIX_BOX"/>
    <property type="match status" value="1"/>
</dbReference>
<name>A0A8J7J115_9RHOB</name>
<dbReference type="CDD" id="cd04673">
    <property type="entry name" value="NUDIX_ADPRase"/>
    <property type="match status" value="1"/>
</dbReference>
<proteinExistence type="inferred from homology"/>
<dbReference type="Gene3D" id="3.90.79.10">
    <property type="entry name" value="Nucleoside Triphosphate Pyrophosphohydrolase"/>
    <property type="match status" value="1"/>
</dbReference>
<evidence type="ECO:0000256" key="2">
    <source>
        <dbReference type="ARBA" id="ARBA00022801"/>
    </source>
</evidence>
<comment type="caution">
    <text evidence="5">The sequence shown here is derived from an EMBL/GenBank/DDBJ whole genome shotgun (WGS) entry which is preliminary data.</text>
</comment>
<dbReference type="AlphaFoldDB" id="A0A8J7J115"/>
<dbReference type="Proteomes" id="UP000619079">
    <property type="component" value="Unassembled WGS sequence"/>
</dbReference>
<reference evidence="5" key="1">
    <citation type="submission" date="2020-12" db="EMBL/GenBank/DDBJ databases">
        <title>Sedimentitalea sp. nov., isolated from sand in Incheon.</title>
        <authorList>
            <person name="Kim W."/>
        </authorList>
    </citation>
    <scope>NUCLEOTIDE SEQUENCE</scope>
    <source>
        <strain evidence="5">CAU 1593</strain>
    </source>
</reference>
<gene>
    <name evidence="5" type="ORF">JF290_06945</name>
</gene>
<evidence type="ECO:0000256" key="1">
    <source>
        <dbReference type="ARBA" id="ARBA00001946"/>
    </source>
</evidence>
<dbReference type="EMBL" id="JAELVR010000004">
    <property type="protein sequence ID" value="MBJ6371260.1"/>
    <property type="molecule type" value="Genomic_DNA"/>
</dbReference>
<evidence type="ECO:0000259" key="4">
    <source>
        <dbReference type="PROSITE" id="PS51462"/>
    </source>
</evidence>
<protein>
    <submittedName>
        <fullName evidence="5">NUDIX hydrolase</fullName>
    </submittedName>
</protein>
<dbReference type="GO" id="GO:0016787">
    <property type="term" value="F:hydrolase activity"/>
    <property type="evidence" value="ECO:0007669"/>
    <property type="project" value="UniProtKB-KW"/>
</dbReference>
<dbReference type="RefSeq" id="WP_199024120.1">
    <property type="nucleotide sequence ID" value="NZ_JAELVR010000004.1"/>
</dbReference>
<dbReference type="PANTHER" id="PTHR43736">
    <property type="entry name" value="ADP-RIBOSE PYROPHOSPHATASE"/>
    <property type="match status" value="1"/>
</dbReference>
<accession>A0A8J7J115</accession>
<dbReference type="InterPro" id="IPR015797">
    <property type="entry name" value="NUDIX_hydrolase-like_dom_sf"/>
</dbReference>
<comment type="similarity">
    <text evidence="3">Belongs to the Nudix hydrolase family.</text>
</comment>
<dbReference type="InterPro" id="IPR000086">
    <property type="entry name" value="NUDIX_hydrolase_dom"/>
</dbReference>
<dbReference type="InterPro" id="IPR020084">
    <property type="entry name" value="NUDIX_hydrolase_CS"/>
</dbReference>
<evidence type="ECO:0000313" key="6">
    <source>
        <dbReference type="Proteomes" id="UP000619079"/>
    </source>
</evidence>
<feature type="domain" description="Nudix hydrolase" evidence="4">
    <location>
        <begin position="5"/>
        <end position="138"/>
    </location>
</feature>
<keyword evidence="2 3" id="KW-0378">Hydrolase</keyword>
<evidence type="ECO:0000256" key="3">
    <source>
        <dbReference type="RuleBase" id="RU003476"/>
    </source>
</evidence>
<dbReference type="SUPFAM" id="SSF55811">
    <property type="entry name" value="Nudix"/>
    <property type="match status" value="1"/>
</dbReference>
<evidence type="ECO:0000313" key="5">
    <source>
        <dbReference type="EMBL" id="MBJ6371260.1"/>
    </source>
</evidence>